<keyword evidence="3" id="KW-1185">Reference proteome</keyword>
<accession>A0A5Q4BIN0</accession>
<dbReference type="Proteomes" id="UP000326340">
    <property type="component" value="Unassembled WGS sequence"/>
</dbReference>
<sequence>MVRKRQVDNQPLLSFGSIVKSHSTIARHRKERALRPTWPCPPSWRCLIESQKPRFILATPAMPGQPASHASHSAAVVNSNGVRNLTR</sequence>
<organism evidence="2 3">
    <name type="scientific">Colletotrichum shisoi</name>
    <dbReference type="NCBI Taxonomy" id="2078593"/>
    <lineage>
        <taxon>Eukaryota</taxon>
        <taxon>Fungi</taxon>
        <taxon>Dikarya</taxon>
        <taxon>Ascomycota</taxon>
        <taxon>Pezizomycotina</taxon>
        <taxon>Sordariomycetes</taxon>
        <taxon>Hypocreomycetidae</taxon>
        <taxon>Glomerellales</taxon>
        <taxon>Glomerellaceae</taxon>
        <taxon>Colletotrichum</taxon>
        <taxon>Colletotrichum destructivum species complex</taxon>
    </lineage>
</organism>
<evidence type="ECO:0000313" key="2">
    <source>
        <dbReference type="EMBL" id="TQN66474.1"/>
    </source>
</evidence>
<evidence type="ECO:0000313" key="3">
    <source>
        <dbReference type="Proteomes" id="UP000326340"/>
    </source>
</evidence>
<protein>
    <submittedName>
        <fullName evidence="2">Uncharacterized protein</fullName>
    </submittedName>
</protein>
<reference evidence="2 3" key="1">
    <citation type="journal article" date="2019" name="Sci. Rep.">
        <title>Colletotrichum shisoi sp. nov., an anthracnose pathogen of Perilla frutescens in Japan: molecular phylogenetic, morphological and genomic evidence.</title>
        <authorList>
            <person name="Gan P."/>
            <person name="Tsushima A."/>
            <person name="Hiroyama R."/>
            <person name="Narusaka M."/>
            <person name="Takano Y."/>
            <person name="Narusaka Y."/>
            <person name="Kawaradani M."/>
            <person name="Damm U."/>
            <person name="Shirasu K."/>
        </authorList>
    </citation>
    <scope>NUCLEOTIDE SEQUENCE [LARGE SCALE GENOMIC DNA]</scope>
    <source>
        <strain evidence="2 3">PG-2018a</strain>
    </source>
</reference>
<name>A0A5Q4BIN0_9PEZI</name>
<feature type="region of interest" description="Disordered" evidence="1">
    <location>
        <begin position="60"/>
        <end position="87"/>
    </location>
</feature>
<dbReference type="EMBL" id="PUHP01001194">
    <property type="protein sequence ID" value="TQN66474.1"/>
    <property type="molecule type" value="Genomic_DNA"/>
</dbReference>
<dbReference type="AlphaFoldDB" id="A0A5Q4BIN0"/>
<gene>
    <name evidence="2" type="ORF">CSHISOI_08985</name>
</gene>
<evidence type="ECO:0000256" key="1">
    <source>
        <dbReference type="SAM" id="MobiDB-lite"/>
    </source>
</evidence>
<feature type="compositionally biased region" description="Low complexity" evidence="1">
    <location>
        <begin position="67"/>
        <end position="80"/>
    </location>
</feature>
<proteinExistence type="predicted"/>
<comment type="caution">
    <text evidence="2">The sequence shown here is derived from an EMBL/GenBank/DDBJ whole genome shotgun (WGS) entry which is preliminary data.</text>
</comment>